<dbReference type="EMBL" id="CP006670">
    <property type="protein sequence ID" value="EHR79437.1"/>
    <property type="molecule type" value="Genomic_DNA"/>
</dbReference>
<feature type="transmembrane region" description="Helical" evidence="1">
    <location>
        <begin position="340"/>
        <end position="360"/>
    </location>
</feature>
<keyword evidence="4" id="KW-1185">Reference proteome</keyword>
<proteinExistence type="predicted"/>
<feature type="transmembrane region" description="Helical" evidence="1">
    <location>
        <begin position="381"/>
        <end position="400"/>
    </location>
</feature>
<dbReference type="HOGENOM" id="CLU_051127_0_0_2"/>
<dbReference type="PROSITE" id="PS50850">
    <property type="entry name" value="MFS"/>
    <property type="match status" value="1"/>
</dbReference>
<feature type="transmembrane region" description="Helical" evidence="1">
    <location>
        <begin position="31"/>
        <end position="52"/>
    </location>
</feature>
<sequence length="437" mass="48477">MKASRKRENASLRAIEDSALFAYTKKSKIRWFYAFVPFKVSTGGTSTLIPLLTLEAGGSAQEVGVINAIGSIASMIGGVFWGKLSDKMLKRKPFLILGFIGTSLFSFLMAFSRSITQLMVLNFLYSFFIAATIPIPVILIARVLKKKQLDYGIAKFNEIGGWAWVIGLILGFFLAYFLSIRQLLVVFAVVNIPSIVLGVKWIQEAPFRIERKSLGVYANYIVEKFRYLPNIMIHLPEYNKRALTRFLEFKEFYLASILFWVGAMLYFSQFPVLLKSRNVSTSEIYLAAVLNSSIAAYMYMKAGIHTERRGGKASLLRGLSIRSFGFSLILLGLSQTGAVFKLYAFVSYALAGYSWAYIGISTTSIISKLAKEKEKGAMMGFYNLISSLGAIIGSILSGFIVKAGGFFADFLLASLLILLSIFIILKFSADASSQHKA</sequence>
<dbReference type="KEGG" id="tlt:OCC_08095"/>
<feature type="transmembrane region" description="Helical" evidence="1">
    <location>
        <begin position="94"/>
        <end position="111"/>
    </location>
</feature>
<feature type="transmembrane region" description="Helical" evidence="1">
    <location>
        <begin position="123"/>
        <end position="144"/>
    </location>
</feature>
<feature type="transmembrane region" description="Helical" evidence="1">
    <location>
        <begin position="314"/>
        <end position="334"/>
    </location>
</feature>
<keyword evidence="1" id="KW-1133">Transmembrane helix</keyword>
<dbReference type="Gene3D" id="1.20.1250.20">
    <property type="entry name" value="MFS general substrate transporter like domains"/>
    <property type="match status" value="1"/>
</dbReference>
<protein>
    <submittedName>
        <fullName evidence="3">MFS transporter permease</fullName>
    </submittedName>
</protein>
<dbReference type="InterPro" id="IPR020846">
    <property type="entry name" value="MFS_dom"/>
</dbReference>
<reference evidence="3 4" key="1">
    <citation type="journal article" date="2012" name="J. Bacteriol.">
        <title>Genome sequence of the model hyperthermophilic archaeon Thermococcus litoralis NS-C.</title>
        <authorList>
            <person name="Gardner A.F."/>
            <person name="Kumar S."/>
            <person name="Perler F.B."/>
        </authorList>
    </citation>
    <scope>NUCLEOTIDE SEQUENCE [LARGE SCALE GENOMIC DNA]</scope>
    <source>
        <strain evidence="4">ATCC 51850 / DSM 5473 / JCM 8560 / NS-C</strain>
    </source>
</reference>
<feature type="transmembrane region" description="Helical" evidence="1">
    <location>
        <begin position="156"/>
        <end position="177"/>
    </location>
</feature>
<dbReference type="AlphaFoldDB" id="H3ZKK5"/>
<dbReference type="STRING" id="523849.OCC_08095"/>
<name>H3ZKK5_THELN</name>
<evidence type="ECO:0000259" key="2">
    <source>
        <dbReference type="PROSITE" id="PS50850"/>
    </source>
</evidence>
<dbReference type="OrthoDB" id="86286at2157"/>
<feature type="transmembrane region" description="Helical" evidence="1">
    <location>
        <begin position="183"/>
        <end position="202"/>
    </location>
</feature>
<dbReference type="GO" id="GO:0022857">
    <property type="term" value="F:transmembrane transporter activity"/>
    <property type="evidence" value="ECO:0007669"/>
    <property type="project" value="InterPro"/>
</dbReference>
<dbReference type="InterPro" id="IPR036259">
    <property type="entry name" value="MFS_trans_sf"/>
</dbReference>
<evidence type="ECO:0000256" key="1">
    <source>
        <dbReference type="SAM" id="Phobius"/>
    </source>
</evidence>
<dbReference type="GeneID" id="16550801"/>
<dbReference type="RefSeq" id="WP_004066741.1">
    <property type="nucleotide sequence ID" value="NC_022084.1"/>
</dbReference>
<dbReference type="PANTHER" id="PTHR23518">
    <property type="entry name" value="C-METHYLTRANSFERASE"/>
    <property type="match status" value="1"/>
</dbReference>
<dbReference type="PaxDb" id="523849-OCC_08095"/>
<feature type="domain" description="Major facilitator superfamily (MFS) profile" evidence="2">
    <location>
        <begin position="1"/>
        <end position="432"/>
    </location>
</feature>
<keyword evidence="1" id="KW-0812">Transmembrane</keyword>
<feature type="transmembrane region" description="Helical" evidence="1">
    <location>
        <begin position="252"/>
        <end position="272"/>
    </location>
</feature>
<dbReference type="SUPFAM" id="SSF103473">
    <property type="entry name" value="MFS general substrate transporter"/>
    <property type="match status" value="1"/>
</dbReference>
<feature type="transmembrane region" description="Helical" evidence="1">
    <location>
        <begin position="64"/>
        <end position="82"/>
    </location>
</feature>
<evidence type="ECO:0000313" key="3">
    <source>
        <dbReference type="EMBL" id="EHR79437.1"/>
    </source>
</evidence>
<keyword evidence="1" id="KW-0472">Membrane</keyword>
<dbReference type="Proteomes" id="UP000015502">
    <property type="component" value="Chromosome"/>
</dbReference>
<dbReference type="PANTHER" id="PTHR23518:SF2">
    <property type="entry name" value="MAJOR FACILITATOR SUPERFAMILY TRANSPORTER"/>
    <property type="match status" value="1"/>
</dbReference>
<gene>
    <name evidence="3" type="ORF">OCC_08095</name>
</gene>
<feature type="transmembrane region" description="Helical" evidence="1">
    <location>
        <begin position="406"/>
        <end position="427"/>
    </location>
</feature>
<accession>H3ZKK5</accession>
<dbReference type="Pfam" id="PF07690">
    <property type="entry name" value="MFS_1"/>
    <property type="match status" value="1"/>
</dbReference>
<feature type="transmembrane region" description="Helical" evidence="1">
    <location>
        <begin position="284"/>
        <end position="302"/>
    </location>
</feature>
<dbReference type="InterPro" id="IPR011701">
    <property type="entry name" value="MFS"/>
</dbReference>
<evidence type="ECO:0000313" key="4">
    <source>
        <dbReference type="Proteomes" id="UP000015502"/>
    </source>
</evidence>
<organism evidence="3 4">
    <name type="scientific">Thermococcus litoralis (strain ATCC 51850 / DSM 5473 / JCM 8560 / NS-C)</name>
    <dbReference type="NCBI Taxonomy" id="523849"/>
    <lineage>
        <taxon>Archaea</taxon>
        <taxon>Methanobacteriati</taxon>
        <taxon>Methanobacteriota</taxon>
        <taxon>Thermococci</taxon>
        <taxon>Thermococcales</taxon>
        <taxon>Thermococcaceae</taxon>
        <taxon>Thermococcus</taxon>
    </lineage>
</organism>